<sequence length="104" mass="11523">MHIALQEAHEELQALVITKSVEEGRNLLTNAGPNSLAAELQFEAMSQDDLGERAHDDHKIRTALKEAQEVNAQLRSYIDGILLLIVDNCPRLLEIKTPPPPPAH</sequence>
<dbReference type="AlphaFoldDB" id="A0A482WS86"/>
<dbReference type="PANTHER" id="PTHR15726">
    <property type="entry name" value="RAB11-FAMILY INTERACTING PROTEIN"/>
    <property type="match status" value="1"/>
</dbReference>
<dbReference type="InterPro" id="IPR051977">
    <property type="entry name" value="Rab11-interacting_regulator"/>
</dbReference>
<evidence type="ECO:0000256" key="3">
    <source>
        <dbReference type="ARBA" id="ARBA00004654"/>
    </source>
</evidence>
<evidence type="ECO:0000256" key="1">
    <source>
        <dbReference type="ARBA" id="ARBA00004214"/>
    </source>
</evidence>
<evidence type="ECO:0000256" key="4">
    <source>
        <dbReference type="ARBA" id="ARBA00022448"/>
    </source>
</evidence>
<evidence type="ECO:0000259" key="8">
    <source>
        <dbReference type="PROSITE" id="PS51511"/>
    </source>
</evidence>
<dbReference type="GO" id="GO:0030139">
    <property type="term" value="C:endocytic vesicle"/>
    <property type="evidence" value="ECO:0007669"/>
    <property type="project" value="TreeGrafter"/>
</dbReference>
<dbReference type="Proteomes" id="UP000291343">
    <property type="component" value="Unassembled WGS sequence"/>
</dbReference>
<dbReference type="InterPro" id="IPR019018">
    <property type="entry name" value="Rab-bd_FIP-RBD"/>
</dbReference>
<keyword evidence="4" id="KW-0813">Transport</keyword>
<dbReference type="SUPFAM" id="SSF144270">
    <property type="entry name" value="Eferin C-derminal domain-like"/>
    <property type="match status" value="1"/>
</dbReference>
<dbReference type="OrthoDB" id="418358at2759"/>
<accession>A0A482WS86</accession>
<evidence type="ECO:0000256" key="5">
    <source>
        <dbReference type="ARBA" id="ARBA00022753"/>
    </source>
</evidence>
<dbReference type="SMR" id="A0A482WS86"/>
<dbReference type="InParanoid" id="A0A482WS86"/>
<dbReference type="PROSITE" id="PS51511">
    <property type="entry name" value="FIP_RBD"/>
    <property type="match status" value="1"/>
</dbReference>
<dbReference type="GO" id="GO:0032456">
    <property type="term" value="P:endocytic recycling"/>
    <property type="evidence" value="ECO:0007669"/>
    <property type="project" value="TreeGrafter"/>
</dbReference>
<comment type="caution">
    <text evidence="9">The sequence shown here is derived from an EMBL/GenBank/DDBJ whole genome shotgun (WGS) entry which is preliminary data.</text>
</comment>
<dbReference type="Gene3D" id="1.20.5.2440">
    <property type="match status" value="1"/>
</dbReference>
<keyword evidence="7" id="KW-0472">Membrane</keyword>
<keyword evidence="5" id="KW-0967">Endosome</keyword>
<dbReference type="GO" id="GO:0032154">
    <property type="term" value="C:cleavage furrow"/>
    <property type="evidence" value="ECO:0007669"/>
    <property type="project" value="UniProtKB-SubCell"/>
</dbReference>
<evidence type="ECO:0000256" key="2">
    <source>
        <dbReference type="ARBA" id="ARBA00004626"/>
    </source>
</evidence>
<evidence type="ECO:0000313" key="10">
    <source>
        <dbReference type="Proteomes" id="UP000291343"/>
    </source>
</evidence>
<dbReference type="InterPro" id="IPR037245">
    <property type="entry name" value="FIP-RBD_C_sf"/>
</dbReference>
<name>A0A482WS86_LAOST</name>
<evidence type="ECO:0000313" key="9">
    <source>
        <dbReference type="EMBL" id="RZF35890.1"/>
    </source>
</evidence>
<dbReference type="EMBL" id="QKKF02027359">
    <property type="protein sequence ID" value="RZF35890.1"/>
    <property type="molecule type" value="Genomic_DNA"/>
</dbReference>
<dbReference type="GO" id="GO:0055038">
    <property type="term" value="C:recycling endosome membrane"/>
    <property type="evidence" value="ECO:0007669"/>
    <property type="project" value="UniProtKB-SubCell"/>
</dbReference>
<evidence type="ECO:0000256" key="6">
    <source>
        <dbReference type="ARBA" id="ARBA00023054"/>
    </source>
</evidence>
<evidence type="ECO:0000256" key="7">
    <source>
        <dbReference type="ARBA" id="ARBA00023136"/>
    </source>
</evidence>
<comment type="subcellular location">
    <subcellularLocation>
        <location evidence="2">Cleavage furrow</location>
    </subcellularLocation>
    <subcellularLocation>
        <location evidence="1">Midbody</location>
    </subcellularLocation>
    <subcellularLocation>
        <location evidence="3">Recycling endosome membrane</location>
        <topology evidence="3">Peripheral membrane protein</topology>
    </subcellularLocation>
</comment>
<dbReference type="GO" id="GO:0030496">
    <property type="term" value="C:midbody"/>
    <property type="evidence" value="ECO:0007669"/>
    <property type="project" value="UniProtKB-SubCell"/>
</dbReference>
<gene>
    <name evidence="9" type="ORF">LSTR_LSTR013171</name>
</gene>
<protein>
    <recommendedName>
        <fullName evidence="8">FIP-RBD domain-containing protein</fullName>
    </recommendedName>
</protein>
<dbReference type="GO" id="GO:0032465">
    <property type="term" value="P:regulation of cytokinesis"/>
    <property type="evidence" value="ECO:0007669"/>
    <property type="project" value="TreeGrafter"/>
</dbReference>
<dbReference type="STRING" id="195883.A0A482WS86"/>
<dbReference type="PANTHER" id="PTHR15726:SF7">
    <property type="entry name" value="NUCLEAR FALLOUT, ISOFORM J"/>
    <property type="match status" value="1"/>
</dbReference>
<keyword evidence="6" id="KW-0175">Coiled coil</keyword>
<keyword evidence="10" id="KW-1185">Reference proteome</keyword>
<dbReference type="Pfam" id="PF09457">
    <property type="entry name" value="RBD-FIP"/>
    <property type="match status" value="1"/>
</dbReference>
<reference evidence="9 10" key="1">
    <citation type="journal article" date="2017" name="Gigascience">
        <title>Genome sequence of the small brown planthopper, Laodelphax striatellus.</title>
        <authorList>
            <person name="Zhu J."/>
            <person name="Jiang F."/>
            <person name="Wang X."/>
            <person name="Yang P."/>
            <person name="Bao Y."/>
            <person name="Zhao W."/>
            <person name="Wang W."/>
            <person name="Lu H."/>
            <person name="Wang Q."/>
            <person name="Cui N."/>
            <person name="Li J."/>
            <person name="Chen X."/>
            <person name="Luo L."/>
            <person name="Yu J."/>
            <person name="Kang L."/>
            <person name="Cui F."/>
        </authorList>
    </citation>
    <scope>NUCLEOTIDE SEQUENCE [LARGE SCALE GENOMIC DNA]</scope>
    <source>
        <strain evidence="9">Lst14</strain>
    </source>
</reference>
<feature type="domain" description="FIP-RBD" evidence="8">
    <location>
        <begin position="34"/>
        <end position="96"/>
    </location>
</feature>
<proteinExistence type="predicted"/>
<organism evidence="9 10">
    <name type="scientific">Laodelphax striatellus</name>
    <name type="common">Small brown planthopper</name>
    <name type="synonym">Delphax striatella</name>
    <dbReference type="NCBI Taxonomy" id="195883"/>
    <lineage>
        <taxon>Eukaryota</taxon>
        <taxon>Metazoa</taxon>
        <taxon>Ecdysozoa</taxon>
        <taxon>Arthropoda</taxon>
        <taxon>Hexapoda</taxon>
        <taxon>Insecta</taxon>
        <taxon>Pterygota</taxon>
        <taxon>Neoptera</taxon>
        <taxon>Paraneoptera</taxon>
        <taxon>Hemiptera</taxon>
        <taxon>Auchenorrhyncha</taxon>
        <taxon>Fulgoroidea</taxon>
        <taxon>Delphacidae</taxon>
        <taxon>Criomorphinae</taxon>
        <taxon>Laodelphax</taxon>
    </lineage>
</organism>